<evidence type="ECO:0000256" key="1">
    <source>
        <dbReference type="SAM" id="Phobius"/>
    </source>
</evidence>
<dbReference type="EMBL" id="MHNB01000007">
    <property type="protein sequence ID" value="OGZ37464.1"/>
    <property type="molecule type" value="Genomic_DNA"/>
</dbReference>
<dbReference type="Gene3D" id="2.120.10.30">
    <property type="entry name" value="TolB, C-terminal domain"/>
    <property type="match status" value="1"/>
</dbReference>
<accession>A0A1G2FHA4</accession>
<name>A0A1G2FHA4_9BACT</name>
<keyword evidence="1" id="KW-0472">Membrane</keyword>
<gene>
    <name evidence="2" type="ORF">A3J64_00515</name>
</gene>
<dbReference type="Proteomes" id="UP000177061">
    <property type="component" value="Unassembled WGS sequence"/>
</dbReference>
<organism evidence="2 3">
    <name type="scientific">Candidatus Portnoybacteria bacterium RIFCSPHIGHO2_12_FULL_38_9</name>
    <dbReference type="NCBI Taxonomy" id="1801997"/>
    <lineage>
        <taxon>Bacteria</taxon>
        <taxon>Candidatus Portnoyibacteriota</taxon>
    </lineage>
</organism>
<dbReference type="STRING" id="1801997.A3J64_00515"/>
<protein>
    <recommendedName>
        <fullName evidence="4">Dipeptidylpeptidase IV N-terminal domain-containing protein</fullName>
    </recommendedName>
</protein>
<proteinExistence type="predicted"/>
<evidence type="ECO:0008006" key="4">
    <source>
        <dbReference type="Google" id="ProtNLM"/>
    </source>
</evidence>
<feature type="transmembrane region" description="Helical" evidence="1">
    <location>
        <begin position="6"/>
        <end position="26"/>
    </location>
</feature>
<sequence>MLKKTLIILIILLVLVAGTLVVYNFFFKKEAAPVVTEELPEEKITPSPTAKIKPISQEPVLAPTIDNQKIKYYLANNGNVFESNFDGSDLERLTSNALQGLKYIIWAPNKTKVIGIFEKDGEVKKYFYDYQTKKSALLNQNIQWLTWSPDSRQIAYQYYNPQTQENYISLADPDGSNWQNAFKTRIKDIIVEWPKKELISLRTRPSGLAQSELYTLNPQTSAFQKVLSGIYGLSALWSPSGEKFIFSQTNSDGRNLKLKITNKNGEAPKELNVLTLPEKCVWSQDERYAFCAVPSALPPQAILPDDYYKETFSTADDFYKINTETNQKTLLIEPEQMESDYDATSLLLSPQEDYLFFVNKKDGLLYSLKL</sequence>
<dbReference type="AlphaFoldDB" id="A0A1G2FHA4"/>
<dbReference type="InterPro" id="IPR011042">
    <property type="entry name" value="6-blade_b-propeller_TolB-like"/>
</dbReference>
<dbReference type="SUPFAM" id="SSF69304">
    <property type="entry name" value="Tricorn protease N-terminal domain"/>
    <property type="match status" value="1"/>
</dbReference>
<keyword evidence="1" id="KW-1133">Transmembrane helix</keyword>
<evidence type="ECO:0000313" key="3">
    <source>
        <dbReference type="Proteomes" id="UP000177061"/>
    </source>
</evidence>
<reference evidence="2 3" key="1">
    <citation type="journal article" date="2016" name="Nat. Commun.">
        <title>Thousands of microbial genomes shed light on interconnected biogeochemical processes in an aquifer system.</title>
        <authorList>
            <person name="Anantharaman K."/>
            <person name="Brown C.T."/>
            <person name="Hug L.A."/>
            <person name="Sharon I."/>
            <person name="Castelle C.J."/>
            <person name="Probst A.J."/>
            <person name="Thomas B.C."/>
            <person name="Singh A."/>
            <person name="Wilkins M.J."/>
            <person name="Karaoz U."/>
            <person name="Brodie E.L."/>
            <person name="Williams K.H."/>
            <person name="Hubbard S.S."/>
            <person name="Banfield J.F."/>
        </authorList>
    </citation>
    <scope>NUCLEOTIDE SEQUENCE [LARGE SCALE GENOMIC DNA]</scope>
</reference>
<comment type="caution">
    <text evidence="2">The sequence shown here is derived from an EMBL/GenBank/DDBJ whole genome shotgun (WGS) entry which is preliminary data.</text>
</comment>
<keyword evidence="1" id="KW-0812">Transmembrane</keyword>
<evidence type="ECO:0000313" key="2">
    <source>
        <dbReference type="EMBL" id="OGZ37464.1"/>
    </source>
</evidence>